<dbReference type="CDD" id="cd06222">
    <property type="entry name" value="RNase_H_like"/>
    <property type="match status" value="1"/>
</dbReference>
<feature type="domain" description="Reverse transcriptase zinc-binding" evidence="1">
    <location>
        <begin position="190"/>
        <end position="257"/>
    </location>
</feature>
<comment type="caution">
    <text evidence="2">The sequence shown here is derived from an EMBL/GenBank/DDBJ whole genome shotgun (WGS) entry which is preliminary data.</text>
</comment>
<sequence length="502" mass="57884">MALPVFAMSCFRLPKDLCAKLTSIMTEFWWGGDAEKKKIAWVAWKKLCKPKELGGKGFKDIAWFNQALPSYAWRSIMHSRELLSQRLLKRIGNGKDTHVWYDNWILMPIPRPPRYRTDEVDLTLKVSDLIDERHGTWDVQRVRHLFVGEDANQILEMRPQLNRHDTMLLHLLQIVENPLAAPSLPPIEKRLWPNLWKVKTMPKIRHFLWRALAGALAVAERLRSRGIPVETTCKLCHAQPETICHVLFHCPVAKEVWRLSEFPMPAADFSTNSVFLNFHHLLETCKRSRLEERTRLVFPWILWNIWKSRNKFVFQQVNLEFEAWNAANVGDKEDIDENVGESALACWRKPCPSFIKCNVGSSWTDANRNCGVAWLTRNHLGVSLIHSRRSYSMVASQLEADLSTLRHKNVVFESSSYLAGEAVLNPDNFPMFHGLIDVIREKLSRLQLWSIAYVHSGANQCAEAIARSVTRDQRYASYVGKDGPSWLLPMIHADAVRADNGY</sequence>
<organism evidence="2 3">
    <name type="scientific">Brassica carinata</name>
    <name type="common">Ethiopian mustard</name>
    <name type="synonym">Abyssinian cabbage</name>
    <dbReference type="NCBI Taxonomy" id="52824"/>
    <lineage>
        <taxon>Eukaryota</taxon>
        <taxon>Viridiplantae</taxon>
        <taxon>Streptophyta</taxon>
        <taxon>Embryophyta</taxon>
        <taxon>Tracheophyta</taxon>
        <taxon>Spermatophyta</taxon>
        <taxon>Magnoliopsida</taxon>
        <taxon>eudicotyledons</taxon>
        <taxon>Gunneridae</taxon>
        <taxon>Pentapetalae</taxon>
        <taxon>rosids</taxon>
        <taxon>malvids</taxon>
        <taxon>Brassicales</taxon>
        <taxon>Brassicaceae</taxon>
        <taxon>Brassiceae</taxon>
        <taxon>Brassica</taxon>
    </lineage>
</organism>
<dbReference type="EMBL" id="JAAMPC010000017">
    <property type="protein sequence ID" value="KAG2246693.1"/>
    <property type="molecule type" value="Genomic_DNA"/>
</dbReference>
<dbReference type="InterPro" id="IPR044730">
    <property type="entry name" value="RNase_H-like_dom_plant"/>
</dbReference>
<dbReference type="AlphaFoldDB" id="A0A8X7P9D9"/>
<dbReference type="InterPro" id="IPR026960">
    <property type="entry name" value="RVT-Znf"/>
</dbReference>
<name>A0A8X7P9D9_BRACI</name>
<gene>
    <name evidence="2" type="ORF">Bca52824_086321</name>
</gene>
<keyword evidence="3" id="KW-1185">Reference proteome</keyword>
<dbReference type="PANTHER" id="PTHR33116">
    <property type="entry name" value="REVERSE TRANSCRIPTASE ZINC-BINDING DOMAIN-CONTAINING PROTEIN-RELATED-RELATED"/>
    <property type="match status" value="1"/>
</dbReference>
<dbReference type="PANTHER" id="PTHR33116:SF86">
    <property type="entry name" value="REVERSE TRANSCRIPTASE DOMAIN-CONTAINING PROTEIN"/>
    <property type="match status" value="1"/>
</dbReference>
<reference evidence="2 3" key="1">
    <citation type="submission" date="2020-02" db="EMBL/GenBank/DDBJ databases">
        <authorList>
            <person name="Ma Q."/>
            <person name="Huang Y."/>
            <person name="Song X."/>
            <person name="Pei D."/>
        </authorList>
    </citation>
    <scope>NUCLEOTIDE SEQUENCE [LARGE SCALE GENOMIC DNA]</scope>
    <source>
        <strain evidence="2">Sxm20200214</strain>
        <tissue evidence="2">Leaf</tissue>
    </source>
</reference>
<protein>
    <recommendedName>
        <fullName evidence="1">Reverse transcriptase zinc-binding domain-containing protein</fullName>
    </recommendedName>
</protein>
<evidence type="ECO:0000259" key="1">
    <source>
        <dbReference type="Pfam" id="PF13966"/>
    </source>
</evidence>
<proteinExistence type="predicted"/>
<dbReference type="Proteomes" id="UP000886595">
    <property type="component" value="Unassembled WGS sequence"/>
</dbReference>
<evidence type="ECO:0000313" key="3">
    <source>
        <dbReference type="Proteomes" id="UP000886595"/>
    </source>
</evidence>
<dbReference type="OrthoDB" id="1938246at2759"/>
<dbReference type="Pfam" id="PF13966">
    <property type="entry name" value="zf-RVT"/>
    <property type="match status" value="1"/>
</dbReference>
<evidence type="ECO:0000313" key="2">
    <source>
        <dbReference type="EMBL" id="KAG2246693.1"/>
    </source>
</evidence>
<accession>A0A8X7P9D9</accession>